<evidence type="ECO:0000256" key="2">
    <source>
        <dbReference type="PROSITE-ProRule" id="PRU00192"/>
    </source>
</evidence>
<feature type="compositionally biased region" description="Pro residues" evidence="4">
    <location>
        <begin position="23"/>
        <end position="38"/>
    </location>
</feature>
<keyword evidence="7" id="KW-1185">Reference proteome</keyword>
<dbReference type="InterPro" id="IPR001452">
    <property type="entry name" value="SH3_domain"/>
</dbReference>
<dbReference type="Pfam" id="PF00018">
    <property type="entry name" value="SH3_1"/>
    <property type="match status" value="1"/>
</dbReference>
<keyword evidence="1 2" id="KW-0728">SH3 domain</keyword>
<dbReference type="EMBL" id="MDYQ01000078">
    <property type="protein sequence ID" value="PRP83658.1"/>
    <property type="molecule type" value="Genomic_DNA"/>
</dbReference>
<evidence type="ECO:0000256" key="1">
    <source>
        <dbReference type="ARBA" id="ARBA00022443"/>
    </source>
</evidence>
<feature type="compositionally biased region" description="Polar residues" evidence="4">
    <location>
        <begin position="129"/>
        <end position="147"/>
    </location>
</feature>
<evidence type="ECO:0000313" key="6">
    <source>
        <dbReference type="EMBL" id="PRP83658.1"/>
    </source>
</evidence>
<dbReference type="CDD" id="cd00174">
    <property type="entry name" value="SH3"/>
    <property type="match status" value="2"/>
</dbReference>
<protein>
    <submittedName>
        <fullName evidence="6">Voltage gated chloride channel domain-containing protein</fullName>
    </submittedName>
</protein>
<feature type="domain" description="SH3" evidence="5">
    <location>
        <begin position="469"/>
        <end position="531"/>
    </location>
</feature>
<dbReference type="STRING" id="1890364.A0A2P6NI71"/>
<reference evidence="6 7" key="1">
    <citation type="journal article" date="2018" name="Genome Biol. Evol.">
        <title>Multiple Roots of Fruiting Body Formation in Amoebozoa.</title>
        <authorList>
            <person name="Hillmann F."/>
            <person name="Forbes G."/>
            <person name="Novohradska S."/>
            <person name="Ferling I."/>
            <person name="Riege K."/>
            <person name="Groth M."/>
            <person name="Westermann M."/>
            <person name="Marz M."/>
            <person name="Spaller T."/>
            <person name="Winckler T."/>
            <person name="Schaap P."/>
            <person name="Glockner G."/>
        </authorList>
    </citation>
    <scope>NUCLEOTIDE SEQUENCE [LARGE SCALE GENOMIC DNA]</scope>
    <source>
        <strain evidence="6 7">Jena</strain>
    </source>
</reference>
<feature type="compositionally biased region" description="Low complexity" evidence="4">
    <location>
        <begin position="411"/>
        <end position="428"/>
    </location>
</feature>
<dbReference type="Gene3D" id="2.30.30.40">
    <property type="entry name" value="SH3 Domains"/>
    <property type="match status" value="2"/>
</dbReference>
<evidence type="ECO:0000259" key="5">
    <source>
        <dbReference type="PROSITE" id="PS50002"/>
    </source>
</evidence>
<evidence type="ECO:0000256" key="3">
    <source>
        <dbReference type="SAM" id="Coils"/>
    </source>
</evidence>
<feature type="region of interest" description="Disordered" evidence="4">
    <location>
        <begin position="1"/>
        <end position="227"/>
    </location>
</feature>
<dbReference type="SMART" id="SM00326">
    <property type="entry name" value="SH3"/>
    <property type="match status" value="2"/>
</dbReference>
<comment type="caution">
    <text evidence="6">The sequence shown here is derived from an EMBL/GenBank/DDBJ whole genome shotgun (WGS) entry which is preliminary data.</text>
</comment>
<feature type="coiled-coil region" evidence="3">
    <location>
        <begin position="251"/>
        <end position="356"/>
    </location>
</feature>
<keyword evidence="3" id="KW-0175">Coiled coil</keyword>
<feature type="compositionally biased region" description="Polar residues" evidence="4">
    <location>
        <begin position="88"/>
        <end position="105"/>
    </location>
</feature>
<gene>
    <name evidence="6" type="ORF">PROFUN_03813</name>
</gene>
<feature type="domain" description="SH3" evidence="5">
    <location>
        <begin position="533"/>
        <end position="590"/>
    </location>
</feature>
<dbReference type="SUPFAM" id="SSF50044">
    <property type="entry name" value="SH3-domain"/>
    <property type="match status" value="2"/>
</dbReference>
<name>A0A2P6NI71_9EUKA</name>
<dbReference type="Pfam" id="PF07653">
    <property type="entry name" value="SH3_2"/>
    <property type="match status" value="1"/>
</dbReference>
<dbReference type="InParanoid" id="A0A2P6NI71"/>
<organism evidence="6 7">
    <name type="scientific">Planoprotostelium fungivorum</name>
    <dbReference type="NCBI Taxonomy" id="1890364"/>
    <lineage>
        <taxon>Eukaryota</taxon>
        <taxon>Amoebozoa</taxon>
        <taxon>Evosea</taxon>
        <taxon>Variosea</taxon>
        <taxon>Cavosteliida</taxon>
        <taxon>Cavosteliaceae</taxon>
        <taxon>Planoprotostelium</taxon>
    </lineage>
</organism>
<accession>A0A2P6NI71</accession>
<feature type="compositionally biased region" description="Polar residues" evidence="4">
    <location>
        <begin position="447"/>
        <end position="461"/>
    </location>
</feature>
<evidence type="ECO:0000256" key="4">
    <source>
        <dbReference type="SAM" id="MobiDB-lite"/>
    </source>
</evidence>
<dbReference type="Proteomes" id="UP000241769">
    <property type="component" value="Unassembled WGS sequence"/>
</dbReference>
<feature type="compositionally biased region" description="Low complexity" evidence="4">
    <location>
        <begin position="78"/>
        <end position="87"/>
    </location>
</feature>
<dbReference type="PRINTS" id="PR00452">
    <property type="entry name" value="SH3DOMAIN"/>
</dbReference>
<evidence type="ECO:0000313" key="7">
    <source>
        <dbReference type="Proteomes" id="UP000241769"/>
    </source>
</evidence>
<proteinExistence type="predicted"/>
<dbReference type="PROSITE" id="PS50002">
    <property type="entry name" value="SH3"/>
    <property type="match status" value="2"/>
</dbReference>
<sequence length="590" mass="64094">MQGGMNRMQPPRGNLPESVQGRVPPPPPTAGRGGPPPASDVNANGTQPNSRPPFPKQSFGAPKASGPPPSSFPLKSTAPPSAAPHHPQLSQQKPPESPSAANRFNSPPPSSYKPPSNAPSSFNQPAPVKNSSPSSFVSAMPGTKTSNPPAPVKAAIVTTPPVPHKTEASSIAARVVNFGSRSDSYRSLDQNKPQQQQQQPNGNVTSRTVGVKTEDAPASAGRPGARKMSFHANRILPSAEVVDGKSPEQTLARYKEREEELKKKLKMIIQRVTTERAEMHKTISDHEARAAADATRITVLEQQVQYLQERLAKESAAGSAASQEEKEQNAHIYERMVKAEESLQEESNRTSSLRKRVQYLEAQAEIQQASIDALRVADLASERNYDSNYGNPFLTDEMLEKELDNIQIHHTQSTSQSTNTTAASTAAPTSPPGGFVRANPTAKMLQDQPTETLPNSTTASKRNGKAFNRQRPNLLAKTDYFPGPDAPDDLQFTEGDLMHLVHPMSEGWLVVEDLNGRSGRIPVDYVIDLEQLPRSPPMRVVADFGGEIAGDLHMRRDDVVCILVMEDDWWVGELPDGSIGYVPSNFVQPI</sequence>
<feature type="region of interest" description="Disordered" evidence="4">
    <location>
        <begin position="410"/>
        <end position="488"/>
    </location>
</feature>
<feature type="compositionally biased region" description="Polar residues" evidence="4">
    <location>
        <begin position="179"/>
        <end position="193"/>
    </location>
</feature>
<dbReference type="InterPro" id="IPR036028">
    <property type="entry name" value="SH3-like_dom_sf"/>
</dbReference>
<dbReference type="OrthoDB" id="5983572at2759"/>
<dbReference type="AlphaFoldDB" id="A0A2P6NI71"/>